<evidence type="ECO:0000256" key="1">
    <source>
        <dbReference type="SAM" id="MobiDB-lite"/>
    </source>
</evidence>
<accession>A0A2R8AME3</accession>
<keyword evidence="3" id="KW-1185">Reference proteome</keyword>
<evidence type="ECO:0000313" key="2">
    <source>
        <dbReference type="EMBL" id="SPF77223.1"/>
    </source>
</evidence>
<name>A0A2R8AME3_9RHOB</name>
<gene>
    <name evidence="2" type="ORF">ALP8811_02246</name>
</gene>
<organism evidence="2 3">
    <name type="scientific">Aliiroseovarius pelagivivens</name>
    <dbReference type="NCBI Taxonomy" id="1639690"/>
    <lineage>
        <taxon>Bacteria</taxon>
        <taxon>Pseudomonadati</taxon>
        <taxon>Pseudomonadota</taxon>
        <taxon>Alphaproteobacteria</taxon>
        <taxon>Rhodobacterales</taxon>
        <taxon>Paracoccaceae</taxon>
        <taxon>Aliiroseovarius</taxon>
    </lineage>
</organism>
<dbReference type="AlphaFoldDB" id="A0A2R8AME3"/>
<sequence>MLKGILALAQEDFGDPEKHGVAKGADSETSLSH</sequence>
<feature type="region of interest" description="Disordered" evidence="1">
    <location>
        <begin position="13"/>
        <end position="33"/>
    </location>
</feature>
<protein>
    <submittedName>
        <fullName evidence="2">Uncharacterized protein</fullName>
    </submittedName>
</protein>
<dbReference type="EMBL" id="OMOI01000001">
    <property type="protein sequence ID" value="SPF77223.1"/>
    <property type="molecule type" value="Genomic_DNA"/>
</dbReference>
<evidence type="ECO:0000313" key="3">
    <source>
        <dbReference type="Proteomes" id="UP000244911"/>
    </source>
</evidence>
<reference evidence="2 3" key="1">
    <citation type="submission" date="2018-03" db="EMBL/GenBank/DDBJ databases">
        <authorList>
            <person name="Keele B.F."/>
        </authorList>
    </citation>
    <scope>NUCLEOTIDE SEQUENCE [LARGE SCALE GENOMIC DNA]</scope>
    <source>
        <strain evidence="2 3">CECT 8811</strain>
    </source>
</reference>
<proteinExistence type="predicted"/>
<dbReference type="Proteomes" id="UP000244911">
    <property type="component" value="Unassembled WGS sequence"/>
</dbReference>